<dbReference type="AlphaFoldDB" id="A0A1B9ITJ9"/>
<dbReference type="GO" id="GO:0005829">
    <property type="term" value="C:cytosol"/>
    <property type="evidence" value="ECO:0007669"/>
    <property type="project" value="TreeGrafter"/>
</dbReference>
<reference evidence="5 6" key="1">
    <citation type="submission" date="2013-07" db="EMBL/GenBank/DDBJ databases">
        <title>The Genome Sequence of Kwoniella mangroviensis CBS10435.</title>
        <authorList>
            <consortium name="The Broad Institute Genome Sequencing Platform"/>
            <person name="Cuomo C."/>
            <person name="Litvintseva A."/>
            <person name="Chen Y."/>
            <person name="Heitman J."/>
            <person name="Sun S."/>
            <person name="Springer D."/>
            <person name="Dromer F."/>
            <person name="Young S.K."/>
            <person name="Zeng Q."/>
            <person name="Gargeya S."/>
            <person name="Fitzgerald M."/>
            <person name="Abouelleil A."/>
            <person name="Alvarado L."/>
            <person name="Berlin A.M."/>
            <person name="Chapman S.B."/>
            <person name="Dewar J."/>
            <person name="Goldberg J."/>
            <person name="Griggs A."/>
            <person name="Gujja S."/>
            <person name="Hansen M."/>
            <person name="Howarth C."/>
            <person name="Imamovic A."/>
            <person name="Larimer J."/>
            <person name="McCowan C."/>
            <person name="Murphy C."/>
            <person name="Pearson M."/>
            <person name="Priest M."/>
            <person name="Roberts A."/>
            <person name="Saif S."/>
            <person name="Shea T."/>
            <person name="Sykes S."/>
            <person name="Wortman J."/>
            <person name="Nusbaum C."/>
            <person name="Birren B."/>
        </authorList>
    </citation>
    <scope>NUCLEOTIDE SEQUENCE [LARGE SCALE GENOMIC DNA]</scope>
    <source>
        <strain evidence="5 6">CBS 10435</strain>
    </source>
</reference>
<dbReference type="InterPro" id="IPR036388">
    <property type="entry name" value="WH-like_DNA-bd_sf"/>
</dbReference>
<feature type="compositionally biased region" description="Polar residues" evidence="3">
    <location>
        <begin position="549"/>
        <end position="559"/>
    </location>
</feature>
<feature type="compositionally biased region" description="Low complexity" evidence="3">
    <location>
        <begin position="31"/>
        <end position="43"/>
    </location>
</feature>
<keyword evidence="6" id="KW-1185">Reference proteome</keyword>
<dbReference type="PANTHER" id="PTHR22792:SF132">
    <property type="entry name" value="LA-RELATED PROTEIN 1"/>
    <property type="match status" value="1"/>
</dbReference>
<feature type="compositionally biased region" description="Low complexity" evidence="3">
    <location>
        <begin position="465"/>
        <end position="479"/>
    </location>
</feature>
<feature type="compositionally biased region" description="Low complexity" evidence="3">
    <location>
        <begin position="499"/>
        <end position="512"/>
    </location>
</feature>
<keyword evidence="1 2" id="KW-0694">RNA-binding</keyword>
<feature type="compositionally biased region" description="Polar residues" evidence="3">
    <location>
        <begin position="1"/>
        <end position="10"/>
    </location>
</feature>
<feature type="compositionally biased region" description="Basic and acidic residues" evidence="3">
    <location>
        <begin position="394"/>
        <end position="409"/>
    </location>
</feature>
<dbReference type="Pfam" id="PF05383">
    <property type="entry name" value="La"/>
    <property type="match status" value="1"/>
</dbReference>
<dbReference type="InterPro" id="IPR036390">
    <property type="entry name" value="WH_DNA-bd_sf"/>
</dbReference>
<dbReference type="PANTHER" id="PTHR22792">
    <property type="entry name" value="LUPUS LA PROTEIN-RELATED"/>
    <property type="match status" value="1"/>
</dbReference>
<dbReference type="SMART" id="SM00715">
    <property type="entry name" value="LA"/>
    <property type="match status" value="1"/>
</dbReference>
<feature type="compositionally biased region" description="Basic and acidic residues" evidence="3">
    <location>
        <begin position="898"/>
        <end position="923"/>
    </location>
</feature>
<feature type="region of interest" description="Disordered" evidence="3">
    <location>
        <begin position="894"/>
        <end position="923"/>
    </location>
</feature>
<dbReference type="GO" id="GO:0003723">
    <property type="term" value="F:RNA binding"/>
    <property type="evidence" value="ECO:0007669"/>
    <property type="project" value="UniProtKB-UniRule"/>
</dbReference>
<dbReference type="PROSITE" id="PS50961">
    <property type="entry name" value="HTH_LA"/>
    <property type="match status" value="1"/>
</dbReference>
<gene>
    <name evidence="5" type="ORF">L486_03346</name>
</gene>
<sequence>MSSTEQQPSAFNALGSYADRIKDANGNPTKSTSSPASSAPFAPNGDTIKTDSPSPSATPSSSSSSTVKPRPMKSSSASVETSKETEQDGTWETVKSSRQRPRQQEEKEKHGSNSKNWRDRSHREGQGQGSSQKQKTGDEAEKKGGQGKSHKKHGHQAIQSASATPLSGAATKPATTISAPTKPAWGASTQSAKIAAVSSDTAECTKENGQQSQTVPSSPSLNGTTVTANSVSIPPSIGSPNLSSETASTSTANASVLSKAVDKLEEEGSWRARPNNKVEDTPQPAPQPLQPRQAAPPPAVNAWEMRKKSMAPPATTLASAPAPSSRTPSQAKPEPNQSAKETVQKSIPNGHVKVENTSKHKKKTAARATSSALPPPIHDAALWPDVHQAAEVAKAGEEKKDKAKDRLNNEETSATEESALTTGTGKKPKWTPIPASELLAAVDQVAENNRRQSRAEANAKKRASASKAENEASGSANKGGKAKKGAVHPGEAKKGGARAGRAGSTSESRSSSIPNKQLAESTAGEPTLEESNNDDSKKVIVNGEVENPLSRQTSKQSKAGSPKKGEQAQLPARNKDASPHLRFGSGPLQSRPMTGSNTAPLPQHGFNHNTNNTLPRVPRGRDGRASFNGRGRGGFRSNSAIAHPHSMHPGFGSPPLGGTSGLPMDGFPNPNANTVPRGFVNLGFQSFYPVQGYGQITAGPGIYDPMQAQYGAGAMYRAGLPPPPMPQTVVPNLDATRFYVLGQIEYYFSMQNLAMDFFLRQQMDSEGWIDISMIASFNRVKSLTPDVSMVKECMALSSLLEVKEESVRLAGPDSSRWVLPDARKSKFANEVNTNNPMSPSSVTEESLSADQSLVSNYDEGVRGISSTAADVENALMKSSHATISAPVTAPAVNGDVEVGEKKEGQVEAKGEELVEADEKKEEV</sequence>
<feature type="compositionally biased region" description="Polar residues" evidence="3">
    <location>
        <begin position="187"/>
        <end position="242"/>
    </location>
</feature>
<dbReference type="InterPro" id="IPR006630">
    <property type="entry name" value="La_HTH"/>
</dbReference>
<evidence type="ECO:0000256" key="2">
    <source>
        <dbReference type="PROSITE-ProRule" id="PRU00332"/>
    </source>
</evidence>
<name>A0A1B9ITJ9_9TREE</name>
<feature type="compositionally biased region" description="Basic and acidic residues" evidence="3">
    <location>
        <begin position="260"/>
        <end position="280"/>
    </location>
</feature>
<evidence type="ECO:0000256" key="1">
    <source>
        <dbReference type="ARBA" id="ARBA00022884"/>
    </source>
</evidence>
<dbReference type="CDD" id="cd07323">
    <property type="entry name" value="LAM"/>
    <property type="match status" value="1"/>
</dbReference>
<dbReference type="SUPFAM" id="SSF46785">
    <property type="entry name" value="Winged helix' DNA-binding domain"/>
    <property type="match status" value="1"/>
</dbReference>
<dbReference type="GO" id="GO:0010494">
    <property type="term" value="C:cytoplasmic stress granule"/>
    <property type="evidence" value="ECO:0007669"/>
    <property type="project" value="TreeGrafter"/>
</dbReference>
<dbReference type="OrthoDB" id="340227at2759"/>
<evidence type="ECO:0000256" key="3">
    <source>
        <dbReference type="SAM" id="MobiDB-lite"/>
    </source>
</evidence>
<feature type="compositionally biased region" description="Low complexity" evidence="3">
    <location>
        <begin position="410"/>
        <end position="425"/>
    </location>
</feature>
<protein>
    <recommendedName>
        <fullName evidence="4">HTH La-type RNA-binding domain-containing protein</fullName>
    </recommendedName>
</protein>
<dbReference type="Proteomes" id="UP000092583">
    <property type="component" value="Unassembled WGS sequence"/>
</dbReference>
<feature type="compositionally biased region" description="Low complexity" evidence="3">
    <location>
        <begin position="50"/>
        <end position="66"/>
    </location>
</feature>
<feature type="domain" description="HTH La-type RNA-binding" evidence="4">
    <location>
        <begin position="730"/>
        <end position="820"/>
    </location>
</feature>
<feature type="compositionally biased region" description="Polar residues" evidence="3">
    <location>
        <begin position="587"/>
        <end position="614"/>
    </location>
</feature>
<feature type="region of interest" description="Disordered" evidence="3">
    <location>
        <begin position="1"/>
        <end position="658"/>
    </location>
</feature>
<feature type="compositionally biased region" description="Basic and acidic residues" evidence="3">
    <location>
        <begin position="102"/>
        <end position="125"/>
    </location>
</feature>
<evidence type="ECO:0000313" key="6">
    <source>
        <dbReference type="Proteomes" id="UP000092583"/>
    </source>
</evidence>
<accession>A0A1B9ITJ9</accession>
<feature type="compositionally biased region" description="Basic and acidic residues" evidence="3">
    <location>
        <begin position="448"/>
        <end position="459"/>
    </location>
</feature>
<evidence type="ECO:0000259" key="4">
    <source>
        <dbReference type="PROSITE" id="PS50961"/>
    </source>
</evidence>
<organism evidence="5 6">
    <name type="scientific">Kwoniella mangroviensis CBS 10435</name>
    <dbReference type="NCBI Taxonomy" id="1331196"/>
    <lineage>
        <taxon>Eukaryota</taxon>
        <taxon>Fungi</taxon>
        <taxon>Dikarya</taxon>
        <taxon>Basidiomycota</taxon>
        <taxon>Agaricomycotina</taxon>
        <taxon>Tremellomycetes</taxon>
        <taxon>Tremellales</taxon>
        <taxon>Cryptococcaceae</taxon>
        <taxon>Kwoniella</taxon>
    </lineage>
</organism>
<proteinExistence type="predicted"/>
<feature type="compositionally biased region" description="Low complexity" evidence="3">
    <location>
        <begin position="649"/>
        <end position="658"/>
    </location>
</feature>
<feature type="compositionally biased region" description="Low complexity" evidence="3">
    <location>
        <begin position="243"/>
        <end position="255"/>
    </location>
</feature>
<feature type="compositionally biased region" description="Low complexity" evidence="3">
    <location>
        <begin position="310"/>
        <end position="329"/>
    </location>
</feature>
<dbReference type="GO" id="GO:0045727">
    <property type="term" value="P:positive regulation of translation"/>
    <property type="evidence" value="ECO:0007669"/>
    <property type="project" value="TreeGrafter"/>
</dbReference>
<evidence type="ECO:0000313" key="5">
    <source>
        <dbReference type="EMBL" id="OCF58855.1"/>
    </source>
</evidence>
<feature type="compositionally biased region" description="Polar residues" evidence="3">
    <location>
        <begin position="335"/>
        <end position="347"/>
    </location>
</feature>
<feature type="compositionally biased region" description="Pro residues" evidence="3">
    <location>
        <begin position="283"/>
        <end position="299"/>
    </location>
</feature>
<feature type="compositionally biased region" description="Basic and acidic residues" evidence="3">
    <location>
        <begin position="135"/>
        <end position="144"/>
    </location>
</feature>
<dbReference type="EMBL" id="KI669461">
    <property type="protein sequence ID" value="OCF58855.1"/>
    <property type="molecule type" value="Genomic_DNA"/>
</dbReference>
<dbReference type="STRING" id="1331196.A0A1B9ITJ9"/>
<dbReference type="Gene3D" id="1.10.10.10">
    <property type="entry name" value="Winged helix-like DNA-binding domain superfamily/Winged helix DNA-binding domain"/>
    <property type="match status" value="1"/>
</dbReference>
<feature type="compositionally biased region" description="Low complexity" evidence="3">
    <location>
        <begin position="625"/>
        <end position="640"/>
    </location>
</feature>
<reference evidence="6" key="2">
    <citation type="submission" date="2013-12" db="EMBL/GenBank/DDBJ databases">
        <title>Evolution of pathogenesis and genome organization in the Tremellales.</title>
        <authorList>
            <person name="Cuomo C."/>
            <person name="Litvintseva A."/>
            <person name="Heitman J."/>
            <person name="Chen Y."/>
            <person name="Sun S."/>
            <person name="Springer D."/>
            <person name="Dromer F."/>
            <person name="Young S."/>
            <person name="Zeng Q."/>
            <person name="Chapman S."/>
            <person name="Gujja S."/>
            <person name="Saif S."/>
            <person name="Birren B."/>
        </authorList>
    </citation>
    <scope>NUCLEOTIDE SEQUENCE [LARGE SCALE GENOMIC DNA]</scope>
    <source>
        <strain evidence="6">CBS 10435</strain>
    </source>
</reference>
<dbReference type="InterPro" id="IPR045180">
    <property type="entry name" value="La_dom_prot"/>
</dbReference>